<sequence>LEILDGFLIYFTINGEILYVSETISIYLGLSQVDVTGNRIEHYIHPDDVQRFSQFLSMVYYEAEQSSTNLRIKSTLAKRITKESLRSTIGFKASCIDERESRASQQTTSWRTMFRRIRSTLTYFTSCNYSS</sequence>
<dbReference type="PANTHER" id="PTHR23043:SF17">
    <property type="entry name" value="PROTEIN SIMILAR"/>
    <property type="match status" value="1"/>
</dbReference>
<evidence type="ECO:0000256" key="3">
    <source>
        <dbReference type="ARBA" id="ARBA00023015"/>
    </source>
</evidence>
<keyword evidence="3" id="KW-0805">Transcription regulation</keyword>
<dbReference type="GO" id="GO:0005634">
    <property type="term" value="C:nucleus"/>
    <property type="evidence" value="ECO:0007669"/>
    <property type="project" value="UniProtKB-SubCell"/>
</dbReference>
<dbReference type="PANTHER" id="PTHR23043">
    <property type="entry name" value="HYPOXIA-INDUCIBLE FACTOR 1 ALPHA"/>
    <property type="match status" value="1"/>
</dbReference>
<dbReference type="GO" id="GO:0000977">
    <property type="term" value="F:RNA polymerase II transcription regulatory region sequence-specific DNA binding"/>
    <property type="evidence" value="ECO:0007669"/>
    <property type="project" value="TreeGrafter"/>
</dbReference>
<proteinExistence type="predicted"/>
<dbReference type="WBParaSite" id="GPUH_0002466701-mRNA-1">
    <property type="protein sequence ID" value="GPUH_0002466701-mRNA-1"/>
    <property type="gene ID" value="GPUH_0002466701"/>
</dbReference>
<protein>
    <submittedName>
        <fullName evidence="7">PAS domain-containing protein</fullName>
    </submittedName>
</protein>
<dbReference type="AlphaFoldDB" id="A0A183EUJ6"/>
<dbReference type="InterPro" id="IPR035965">
    <property type="entry name" value="PAS-like_dom_sf"/>
</dbReference>
<keyword evidence="2" id="KW-0677">Repeat</keyword>
<evidence type="ECO:0000256" key="4">
    <source>
        <dbReference type="ARBA" id="ARBA00023163"/>
    </source>
</evidence>
<dbReference type="GO" id="GO:0000981">
    <property type="term" value="F:DNA-binding transcription factor activity, RNA polymerase II-specific"/>
    <property type="evidence" value="ECO:0007669"/>
    <property type="project" value="TreeGrafter"/>
</dbReference>
<dbReference type="GO" id="GO:0010557">
    <property type="term" value="P:positive regulation of macromolecule biosynthetic process"/>
    <property type="evidence" value="ECO:0007669"/>
    <property type="project" value="UniProtKB-ARBA"/>
</dbReference>
<keyword evidence="4" id="KW-0804">Transcription</keyword>
<evidence type="ECO:0000256" key="2">
    <source>
        <dbReference type="ARBA" id="ARBA00022737"/>
    </source>
</evidence>
<dbReference type="Gene3D" id="3.30.450.20">
    <property type="entry name" value="PAS domain"/>
    <property type="match status" value="1"/>
</dbReference>
<organism evidence="7">
    <name type="scientific">Gongylonema pulchrum</name>
    <dbReference type="NCBI Taxonomy" id="637853"/>
    <lineage>
        <taxon>Eukaryota</taxon>
        <taxon>Metazoa</taxon>
        <taxon>Ecdysozoa</taxon>
        <taxon>Nematoda</taxon>
        <taxon>Chromadorea</taxon>
        <taxon>Rhabditida</taxon>
        <taxon>Spirurina</taxon>
        <taxon>Spiruromorpha</taxon>
        <taxon>Spiruroidea</taxon>
        <taxon>Gongylonematidae</taxon>
        <taxon>Gongylonema</taxon>
    </lineage>
</organism>
<reference evidence="7" key="1">
    <citation type="submission" date="2016-06" db="UniProtKB">
        <authorList>
            <consortium name="WormBaseParasite"/>
        </authorList>
    </citation>
    <scope>IDENTIFICATION</scope>
</reference>
<evidence type="ECO:0000313" key="7">
    <source>
        <dbReference type="WBParaSite" id="GPUH_0002466701-mRNA-1"/>
    </source>
</evidence>
<name>A0A183EUJ6_9BILA</name>
<feature type="domain" description="PAS" evidence="6">
    <location>
        <begin position="1"/>
        <end position="63"/>
    </location>
</feature>
<dbReference type="Pfam" id="PF00989">
    <property type="entry name" value="PAS"/>
    <property type="match status" value="1"/>
</dbReference>
<dbReference type="SUPFAM" id="SSF55785">
    <property type="entry name" value="PYP-like sensor domain (PAS domain)"/>
    <property type="match status" value="1"/>
</dbReference>
<evidence type="ECO:0000259" key="6">
    <source>
        <dbReference type="PROSITE" id="PS50112"/>
    </source>
</evidence>
<dbReference type="PROSITE" id="PS50112">
    <property type="entry name" value="PAS"/>
    <property type="match status" value="1"/>
</dbReference>
<comment type="subcellular location">
    <subcellularLocation>
        <location evidence="1">Nucleus</location>
    </subcellularLocation>
</comment>
<dbReference type="InterPro" id="IPR000014">
    <property type="entry name" value="PAS"/>
</dbReference>
<dbReference type="CDD" id="cd00130">
    <property type="entry name" value="PAS"/>
    <property type="match status" value="1"/>
</dbReference>
<evidence type="ECO:0000256" key="5">
    <source>
        <dbReference type="ARBA" id="ARBA00023242"/>
    </source>
</evidence>
<accession>A0A183EUJ6</accession>
<dbReference type="InterPro" id="IPR013767">
    <property type="entry name" value="PAS_fold"/>
</dbReference>
<evidence type="ECO:0000256" key="1">
    <source>
        <dbReference type="ARBA" id="ARBA00004123"/>
    </source>
</evidence>
<keyword evidence="5" id="KW-0539">Nucleus</keyword>